<protein>
    <submittedName>
        <fullName evidence="5">ABC transporter ATP-binding protein YtrE</fullName>
    </submittedName>
</protein>
<dbReference type="Pfam" id="PF00005">
    <property type="entry name" value="ABC_tran"/>
    <property type="match status" value="1"/>
</dbReference>
<dbReference type="InterPro" id="IPR003593">
    <property type="entry name" value="AAA+_ATPase"/>
</dbReference>
<dbReference type="GO" id="GO:0005524">
    <property type="term" value="F:ATP binding"/>
    <property type="evidence" value="ECO:0007669"/>
    <property type="project" value="UniProtKB-KW"/>
</dbReference>
<evidence type="ECO:0000313" key="6">
    <source>
        <dbReference type="Proteomes" id="UP000789833"/>
    </source>
</evidence>
<evidence type="ECO:0000256" key="2">
    <source>
        <dbReference type="ARBA" id="ARBA00022741"/>
    </source>
</evidence>
<reference evidence="5 6" key="1">
    <citation type="submission" date="2021-10" db="EMBL/GenBank/DDBJ databases">
        <authorList>
            <person name="Criscuolo A."/>
        </authorList>
    </citation>
    <scope>NUCLEOTIDE SEQUENCE [LARGE SCALE GENOMIC DNA]</scope>
    <source>
        <strain evidence="6">CIP 111883</strain>
    </source>
</reference>
<keyword evidence="3 5" id="KW-0067">ATP-binding</keyword>
<dbReference type="EMBL" id="CAKJTJ010000016">
    <property type="protein sequence ID" value="CAG9622071.1"/>
    <property type="molecule type" value="Genomic_DNA"/>
</dbReference>
<evidence type="ECO:0000259" key="4">
    <source>
        <dbReference type="PROSITE" id="PS50893"/>
    </source>
</evidence>
<sequence>MIHLQNATLQYNMSKTPIFSDVTLHIAKGEWISLIGPSGSGKTSLLNIIGGSIELSSGKVFIEQTDIQTLSINEKQLYVREKISTVYQQFRLLPQFTVLENIMLPLIPYRDRKVIQAKALELMEDVGLEEHAKKLPSQLSGGQQQRVAFARALITEPDILLCDEPTGNLDHDNRNNILELLSVVHKKGKTIVLATHDDFVTKKSDRIITFTGNTIHIGGDKIASL</sequence>
<dbReference type="InterPro" id="IPR017871">
    <property type="entry name" value="ABC_transporter-like_CS"/>
</dbReference>
<name>A0ABM8YPZ0_9BACI</name>
<dbReference type="RefSeq" id="WP_230502211.1">
    <property type="nucleotide sequence ID" value="NZ_CAKJTJ010000016.1"/>
</dbReference>
<feature type="domain" description="ABC transporter" evidence="4">
    <location>
        <begin position="2"/>
        <end position="225"/>
    </location>
</feature>
<evidence type="ECO:0000256" key="3">
    <source>
        <dbReference type="ARBA" id="ARBA00022840"/>
    </source>
</evidence>
<proteinExistence type="predicted"/>
<dbReference type="PROSITE" id="PS50893">
    <property type="entry name" value="ABC_TRANSPORTER_2"/>
    <property type="match status" value="1"/>
</dbReference>
<dbReference type="SUPFAM" id="SSF52540">
    <property type="entry name" value="P-loop containing nucleoside triphosphate hydrolases"/>
    <property type="match status" value="1"/>
</dbReference>
<organism evidence="5 6">
    <name type="scientific">Sutcliffiella rhizosphaerae</name>
    <dbReference type="NCBI Taxonomy" id="2880967"/>
    <lineage>
        <taxon>Bacteria</taxon>
        <taxon>Bacillati</taxon>
        <taxon>Bacillota</taxon>
        <taxon>Bacilli</taxon>
        <taxon>Bacillales</taxon>
        <taxon>Bacillaceae</taxon>
        <taxon>Sutcliffiella</taxon>
    </lineage>
</organism>
<comment type="caution">
    <text evidence="5">The sequence shown here is derived from an EMBL/GenBank/DDBJ whole genome shotgun (WGS) entry which is preliminary data.</text>
</comment>
<dbReference type="CDD" id="cd03255">
    <property type="entry name" value="ABC_MJ0796_LolCDE_FtsE"/>
    <property type="match status" value="1"/>
</dbReference>
<keyword evidence="6" id="KW-1185">Reference proteome</keyword>
<dbReference type="Proteomes" id="UP000789833">
    <property type="component" value="Unassembled WGS sequence"/>
</dbReference>
<dbReference type="SMART" id="SM00382">
    <property type="entry name" value="AAA"/>
    <property type="match status" value="1"/>
</dbReference>
<gene>
    <name evidence="5" type="primary">ytrE_2</name>
    <name evidence="5" type="ORF">BACCIP111883_02862</name>
</gene>
<accession>A0ABM8YPZ0</accession>
<dbReference type="InterPro" id="IPR003439">
    <property type="entry name" value="ABC_transporter-like_ATP-bd"/>
</dbReference>
<dbReference type="PROSITE" id="PS00211">
    <property type="entry name" value="ABC_TRANSPORTER_1"/>
    <property type="match status" value="1"/>
</dbReference>
<dbReference type="InterPro" id="IPR027417">
    <property type="entry name" value="P-loop_NTPase"/>
</dbReference>
<keyword evidence="1" id="KW-0813">Transport</keyword>
<dbReference type="PANTHER" id="PTHR24220">
    <property type="entry name" value="IMPORT ATP-BINDING PROTEIN"/>
    <property type="match status" value="1"/>
</dbReference>
<evidence type="ECO:0000256" key="1">
    <source>
        <dbReference type="ARBA" id="ARBA00022448"/>
    </source>
</evidence>
<keyword evidence="2" id="KW-0547">Nucleotide-binding</keyword>
<evidence type="ECO:0000313" key="5">
    <source>
        <dbReference type="EMBL" id="CAG9622071.1"/>
    </source>
</evidence>
<dbReference type="InterPro" id="IPR015854">
    <property type="entry name" value="ABC_transpr_LolD-like"/>
</dbReference>
<dbReference type="Gene3D" id="3.40.50.300">
    <property type="entry name" value="P-loop containing nucleotide triphosphate hydrolases"/>
    <property type="match status" value="1"/>
</dbReference>
<dbReference type="InterPro" id="IPR017911">
    <property type="entry name" value="MacB-like_ATP-bd"/>
</dbReference>